<evidence type="ECO:0000313" key="2">
    <source>
        <dbReference type="EMBL" id="GJS57161.1"/>
    </source>
</evidence>
<reference evidence="2" key="1">
    <citation type="journal article" date="2022" name="Int. J. Mol. Sci.">
        <title>Draft Genome of Tanacetum Coccineum: Genomic Comparison of Closely Related Tanacetum-Family Plants.</title>
        <authorList>
            <person name="Yamashiro T."/>
            <person name="Shiraishi A."/>
            <person name="Nakayama K."/>
            <person name="Satake H."/>
        </authorList>
    </citation>
    <scope>NUCLEOTIDE SEQUENCE</scope>
</reference>
<accession>A0ABQ4WW68</accession>
<proteinExistence type="predicted"/>
<dbReference type="EMBL" id="BQNB010008986">
    <property type="protein sequence ID" value="GJS57161.1"/>
    <property type="molecule type" value="Genomic_DNA"/>
</dbReference>
<evidence type="ECO:0000313" key="3">
    <source>
        <dbReference type="Proteomes" id="UP001151760"/>
    </source>
</evidence>
<organism evidence="2 3">
    <name type="scientific">Tanacetum coccineum</name>
    <dbReference type="NCBI Taxonomy" id="301880"/>
    <lineage>
        <taxon>Eukaryota</taxon>
        <taxon>Viridiplantae</taxon>
        <taxon>Streptophyta</taxon>
        <taxon>Embryophyta</taxon>
        <taxon>Tracheophyta</taxon>
        <taxon>Spermatophyta</taxon>
        <taxon>Magnoliopsida</taxon>
        <taxon>eudicotyledons</taxon>
        <taxon>Gunneridae</taxon>
        <taxon>Pentapetalae</taxon>
        <taxon>asterids</taxon>
        <taxon>campanulids</taxon>
        <taxon>Asterales</taxon>
        <taxon>Asteraceae</taxon>
        <taxon>Asteroideae</taxon>
        <taxon>Anthemideae</taxon>
        <taxon>Anthemidinae</taxon>
        <taxon>Tanacetum</taxon>
    </lineage>
</organism>
<sequence length="70" mass="8509">MINLDVKHGYADLDLSKDDSKHMMFYEEYIQERLRHRDQMRRWESYVNGRPLRKDGNSKNNQPLGEIVRN</sequence>
<name>A0ABQ4WW68_9ASTR</name>
<reference evidence="2" key="2">
    <citation type="submission" date="2022-01" db="EMBL/GenBank/DDBJ databases">
        <authorList>
            <person name="Yamashiro T."/>
            <person name="Shiraishi A."/>
            <person name="Satake H."/>
            <person name="Nakayama K."/>
        </authorList>
    </citation>
    <scope>NUCLEOTIDE SEQUENCE</scope>
</reference>
<evidence type="ECO:0000256" key="1">
    <source>
        <dbReference type="SAM" id="MobiDB-lite"/>
    </source>
</evidence>
<keyword evidence="3" id="KW-1185">Reference proteome</keyword>
<protein>
    <submittedName>
        <fullName evidence="2">Uncharacterized protein</fullName>
    </submittedName>
</protein>
<dbReference type="Proteomes" id="UP001151760">
    <property type="component" value="Unassembled WGS sequence"/>
</dbReference>
<gene>
    <name evidence="2" type="ORF">Tco_0651945</name>
</gene>
<comment type="caution">
    <text evidence="2">The sequence shown here is derived from an EMBL/GenBank/DDBJ whole genome shotgun (WGS) entry which is preliminary data.</text>
</comment>
<feature type="region of interest" description="Disordered" evidence="1">
    <location>
        <begin position="47"/>
        <end position="70"/>
    </location>
</feature>